<feature type="binding site" evidence="9">
    <location>
        <begin position="267"/>
        <end position="269"/>
    </location>
    <ligand>
        <name>ATP</name>
        <dbReference type="ChEBI" id="CHEBI:30616"/>
    </ligand>
</feature>
<dbReference type="PANTHER" id="PTHR11778">
    <property type="entry name" value="SERYL-TRNA SYNTHETASE"/>
    <property type="match status" value="1"/>
</dbReference>
<evidence type="ECO:0000256" key="1">
    <source>
        <dbReference type="ARBA" id="ARBA00010728"/>
    </source>
</evidence>
<dbReference type="GO" id="GO:0004828">
    <property type="term" value="F:serine-tRNA ligase activity"/>
    <property type="evidence" value="ECO:0007669"/>
    <property type="project" value="UniProtKB-EC"/>
</dbReference>
<dbReference type="PROSITE" id="PS50862">
    <property type="entry name" value="AA_TRNA_LIGASE_II"/>
    <property type="match status" value="1"/>
</dbReference>
<feature type="binding site" evidence="8">
    <location>
        <position position="397"/>
    </location>
    <ligand>
        <name>L-serine</name>
        <dbReference type="ChEBI" id="CHEBI:33384"/>
    </ligand>
</feature>
<dbReference type="Gene3D" id="3.30.930.10">
    <property type="entry name" value="Bira Bifunctional Protein, Domain 2"/>
    <property type="match status" value="1"/>
</dbReference>
<proteinExistence type="inferred from homology"/>
<dbReference type="AlphaFoldDB" id="A0A834R640"/>
<dbReference type="Proteomes" id="UP000070412">
    <property type="component" value="Unassembled WGS sequence"/>
</dbReference>
<keyword evidence="13" id="KW-1185">Reference proteome</keyword>
<evidence type="ECO:0000313" key="11">
    <source>
        <dbReference type="EMBL" id="KAF7490736.1"/>
    </source>
</evidence>
<organism evidence="11">
    <name type="scientific">Sarcoptes scabiei</name>
    <name type="common">Itch mite</name>
    <name type="synonym">Acarus scabiei</name>
    <dbReference type="NCBI Taxonomy" id="52283"/>
    <lineage>
        <taxon>Eukaryota</taxon>
        <taxon>Metazoa</taxon>
        <taxon>Ecdysozoa</taxon>
        <taxon>Arthropoda</taxon>
        <taxon>Chelicerata</taxon>
        <taxon>Arachnida</taxon>
        <taxon>Acari</taxon>
        <taxon>Acariformes</taxon>
        <taxon>Sarcoptiformes</taxon>
        <taxon>Astigmata</taxon>
        <taxon>Psoroptidia</taxon>
        <taxon>Sarcoptoidea</taxon>
        <taxon>Sarcoptidae</taxon>
        <taxon>Sarcoptinae</taxon>
        <taxon>Sarcoptes</taxon>
    </lineage>
</organism>
<dbReference type="InterPro" id="IPR006195">
    <property type="entry name" value="aa-tRNA-synth_II"/>
</dbReference>
<evidence type="ECO:0000256" key="3">
    <source>
        <dbReference type="ARBA" id="ARBA00022598"/>
    </source>
</evidence>
<dbReference type="InterPro" id="IPR045864">
    <property type="entry name" value="aa-tRNA-synth_II/BPL/LPL"/>
</dbReference>
<dbReference type="EC" id="6.1.1.11" evidence="2"/>
<dbReference type="GO" id="GO:0006434">
    <property type="term" value="P:seryl-tRNA aminoacylation"/>
    <property type="evidence" value="ECO:0007669"/>
    <property type="project" value="InterPro"/>
</dbReference>
<evidence type="ECO:0000259" key="10">
    <source>
        <dbReference type="PROSITE" id="PS50862"/>
    </source>
</evidence>
<evidence type="ECO:0000256" key="5">
    <source>
        <dbReference type="ARBA" id="ARBA00022840"/>
    </source>
</evidence>
<feature type="domain" description="Aminoacyl-transfer RNA synthetases class-II family profile" evidence="10">
    <location>
        <begin position="186"/>
        <end position="429"/>
    </location>
</feature>
<feature type="binding site" evidence="9">
    <location>
        <begin position="353"/>
        <end position="356"/>
    </location>
    <ligand>
        <name>ATP</name>
        <dbReference type="ChEBI" id="CHEBI:30616"/>
    </ligand>
</feature>
<reference evidence="13" key="1">
    <citation type="journal article" date="2020" name="PLoS Negl. Trop. Dis.">
        <title>High-quality nuclear genome for Sarcoptes scabiei-A critical resource for a neglected parasite.</title>
        <authorList>
            <person name="Korhonen P.K."/>
            <person name="Gasser R.B."/>
            <person name="Ma G."/>
            <person name="Wang T."/>
            <person name="Stroehlein A.J."/>
            <person name="Young N.D."/>
            <person name="Ang C.S."/>
            <person name="Fernando D.D."/>
            <person name="Lu H.C."/>
            <person name="Taylor S."/>
            <person name="Reynolds S.L."/>
            <person name="Mofiz E."/>
            <person name="Najaraj S.H."/>
            <person name="Gowda H."/>
            <person name="Madugundu A."/>
            <person name="Renuse S."/>
            <person name="Holt D."/>
            <person name="Pandey A."/>
            <person name="Papenfuss A.T."/>
            <person name="Fischer K."/>
        </authorList>
    </citation>
    <scope>NUCLEOTIDE SEQUENCE [LARGE SCALE GENOMIC DNA]</scope>
</reference>
<keyword evidence="4" id="KW-0547">Nucleotide-binding</keyword>
<feature type="site" description="Important for serine binding" evidence="8">
    <location>
        <position position="399"/>
    </location>
</feature>
<evidence type="ECO:0000256" key="8">
    <source>
        <dbReference type="PIRSR" id="PIRSR001529-1"/>
    </source>
</evidence>
<feature type="binding site" evidence="8">
    <location>
        <position position="289"/>
    </location>
    <ligand>
        <name>L-serine</name>
        <dbReference type="ChEBI" id="CHEBI:33384"/>
    </ligand>
</feature>
<comment type="similarity">
    <text evidence="1">Belongs to the class-II aminoacyl-tRNA synthetase family. Type-1 seryl-tRNA synthetase subfamily.</text>
</comment>
<keyword evidence="6" id="KW-0030">Aminoacyl-tRNA synthetase</keyword>
<evidence type="ECO:0000256" key="4">
    <source>
        <dbReference type="ARBA" id="ARBA00022741"/>
    </source>
</evidence>
<dbReference type="OrthoDB" id="10264585at2759"/>
<feature type="binding site" evidence="8">
    <location>
        <position position="236"/>
    </location>
    <ligand>
        <name>L-serine</name>
        <dbReference type="ChEBI" id="CHEBI:33384"/>
    </ligand>
</feature>
<dbReference type="Pfam" id="PF00587">
    <property type="entry name" value="tRNA-synt_2b"/>
    <property type="match status" value="1"/>
</dbReference>
<evidence type="ECO:0000256" key="2">
    <source>
        <dbReference type="ARBA" id="ARBA00012840"/>
    </source>
</evidence>
<feature type="binding site" evidence="8">
    <location>
        <position position="267"/>
    </location>
    <ligand>
        <name>L-serine</name>
        <dbReference type="ChEBI" id="CHEBI:33384"/>
    </ligand>
</feature>
<evidence type="ECO:0000256" key="7">
    <source>
        <dbReference type="ARBA" id="ARBA00031113"/>
    </source>
</evidence>
<dbReference type="InterPro" id="IPR002317">
    <property type="entry name" value="Ser-tRNA-ligase_type_1"/>
</dbReference>
<dbReference type="PIRSF" id="PIRSF001529">
    <property type="entry name" value="Ser-tRNA-synth_IIa"/>
    <property type="match status" value="1"/>
</dbReference>
<reference evidence="12" key="3">
    <citation type="submission" date="2022-06" db="UniProtKB">
        <authorList>
            <consortium name="EnsemblMetazoa"/>
        </authorList>
    </citation>
    <scope>IDENTIFICATION</scope>
</reference>
<dbReference type="SUPFAM" id="SSF55681">
    <property type="entry name" value="Class II aaRS and biotin synthetases"/>
    <property type="match status" value="1"/>
</dbReference>
<name>A0A834R640_SARSC</name>
<dbReference type="PRINTS" id="PR00981">
    <property type="entry name" value="TRNASYNTHSER"/>
</dbReference>
<dbReference type="EMBL" id="WVUK01000062">
    <property type="protein sequence ID" value="KAF7490736.1"/>
    <property type="molecule type" value="Genomic_DNA"/>
</dbReference>
<keyword evidence="3 11" id="KW-0436">Ligase</keyword>
<evidence type="ECO:0000256" key="9">
    <source>
        <dbReference type="PIRSR" id="PIRSR001529-2"/>
    </source>
</evidence>
<protein>
    <recommendedName>
        <fullName evidence="2">serine--tRNA ligase</fullName>
        <ecNumber evidence="2">6.1.1.11</ecNumber>
    </recommendedName>
    <alternativeName>
        <fullName evidence="7">Seryl-tRNA synthetase</fullName>
    </alternativeName>
</protein>
<keyword evidence="5 9" id="KW-0067">ATP-binding</keyword>
<evidence type="ECO:0000256" key="6">
    <source>
        <dbReference type="ARBA" id="ARBA00023146"/>
    </source>
</evidence>
<evidence type="ECO:0000313" key="12">
    <source>
        <dbReference type="EnsemblMetazoa" id="KAF7490736.1"/>
    </source>
</evidence>
<dbReference type="InterPro" id="IPR002314">
    <property type="entry name" value="aa-tRNA-synt_IIb"/>
</dbReference>
<gene>
    <name evidence="11" type="ORF">SSS_6102</name>
</gene>
<sequence length="436" mass="50313">MLNLKLFRSIQSRSKLNDILFEFKICQPISRFLSQNNNSSFAEFELFPEDLSAEQAYYYNETNQQQILNNIKSREIEDSFPELFDRNLSIEELGNRLVKLSKRLPNTFHPIWNQRKPEIYVSEIVGEKRDFDFEAKQAEEILYEKKLLQLSGKNNGKLGTVGGSRSYMMFGRLATLSKALSRWTLNVLIDRFKFVPVVTPNLVYSNFVRACGFEPYGARTQVYNLQTRNNVCLPGTAEILLAAMNTGEKFNHDELPKLYCGLSRCYRAEAKSRGEKSGLYRIHYFDKVEMFGLSKADKSDDLLEEFVEIQKFLFSSLGLHYRVIDMPPNELGLPAYRKYDIEAFMPGRNIWGEISSASNCTDFQSSKLNISYHEFSVESKNSDEKIDLKRNFVHTVNGTACAIPRMLIALIEQGQTENQLIQIPKVLQPYINFESI</sequence>
<evidence type="ECO:0000313" key="13">
    <source>
        <dbReference type="Proteomes" id="UP000070412"/>
    </source>
</evidence>
<reference evidence="11" key="2">
    <citation type="submission" date="2020-01" db="EMBL/GenBank/DDBJ databases">
        <authorList>
            <person name="Korhonen P.K.K."/>
            <person name="Guangxu M.G."/>
            <person name="Wang T.W."/>
            <person name="Stroehlein A.J.S."/>
            <person name="Young N.D."/>
            <person name="Ang C.-S.A."/>
            <person name="Fernando D.W.F."/>
            <person name="Lu H.L."/>
            <person name="Taylor S.T."/>
            <person name="Ehtesham M.E.M."/>
            <person name="Najaraj S.H.N."/>
            <person name="Harsha G.H.G."/>
            <person name="Madugundu A.M."/>
            <person name="Renuse S.R."/>
            <person name="Holt D.H."/>
            <person name="Pandey A.P."/>
            <person name="Papenfuss A.P."/>
            <person name="Gasser R.B.G."/>
            <person name="Fischer K.F."/>
        </authorList>
    </citation>
    <scope>NUCLEOTIDE SEQUENCE</scope>
    <source>
        <strain evidence="11">SSS_KF_BRIS2020</strain>
    </source>
</reference>
<dbReference type="GO" id="GO:0005524">
    <property type="term" value="F:ATP binding"/>
    <property type="evidence" value="ECO:0007669"/>
    <property type="project" value="UniProtKB-KW"/>
</dbReference>
<dbReference type="EnsemblMetazoa" id="SSS_6102s_mrna">
    <property type="protein sequence ID" value="KAF7490736.1"/>
    <property type="gene ID" value="SSS_6102"/>
</dbReference>
<accession>A0A834R640</accession>